<name>A0AAW9RML8_9HYPH</name>
<proteinExistence type="predicted"/>
<accession>A0AAW9RML8</accession>
<dbReference type="InterPro" id="IPR050772">
    <property type="entry name" value="Hydratase-Decarb/MhpD_sf"/>
</dbReference>
<comment type="caution">
    <text evidence="1">The sequence shown here is derived from an EMBL/GenBank/DDBJ whole genome shotgun (WGS) entry which is preliminary data.</text>
</comment>
<evidence type="ECO:0000313" key="2">
    <source>
        <dbReference type="Proteomes" id="UP001378188"/>
    </source>
</evidence>
<evidence type="ECO:0008006" key="3">
    <source>
        <dbReference type="Google" id="ProtNLM"/>
    </source>
</evidence>
<keyword evidence="2" id="KW-1185">Reference proteome</keyword>
<dbReference type="RefSeq" id="WP_340329252.1">
    <property type="nucleotide sequence ID" value="NZ_JAZHOF010000003.1"/>
</dbReference>
<reference evidence="1 2" key="1">
    <citation type="submission" date="2024-02" db="EMBL/GenBank/DDBJ databases">
        <title>Genome analysis and characterization of Microbaculum marinisediminis sp. nov., isolated from marine sediment.</title>
        <authorList>
            <person name="Du Z.-J."/>
            <person name="Ye Y.-Q."/>
            <person name="Zhang Z.-R."/>
            <person name="Yuan S.-M."/>
            <person name="Zhang X.-Y."/>
        </authorList>
    </citation>
    <scope>NUCLEOTIDE SEQUENCE [LARGE SCALE GENOMIC DNA]</scope>
    <source>
        <strain evidence="1 2">SDUM1044001</strain>
    </source>
</reference>
<dbReference type="PANTHER" id="PTHR30143:SF0">
    <property type="entry name" value="2-KETO-4-PENTENOATE HYDRATASE"/>
    <property type="match status" value="1"/>
</dbReference>
<dbReference type="PANTHER" id="PTHR30143">
    <property type="entry name" value="ACID HYDRATASE"/>
    <property type="match status" value="1"/>
</dbReference>
<dbReference type="Proteomes" id="UP001378188">
    <property type="component" value="Unassembled WGS sequence"/>
</dbReference>
<sequence>MNDYDSDAAVTLFVEARRTGRKLDALPPGAAPASAAEAHRIQEATVAALGETIAGWKTSKGTDGSILRGAILRSRVFGSPAQVPVSLCPLMGVEPEIAYRFDVALPPREDAYSREEVAAAVSAFPAIELVDSRFLGYPDVPEHHKTADFVSNGGFVAGPMIENWQDRDLVNLSVRMTAGDEVLADVVGGHPREDPLLPAVDLANDLRSGDGIAAGRFVTTGSYCGLLIGRPGVPIVASFGGIGDVEMRFTE</sequence>
<dbReference type="GO" id="GO:0008684">
    <property type="term" value="F:2-oxopent-4-enoate hydratase activity"/>
    <property type="evidence" value="ECO:0007669"/>
    <property type="project" value="TreeGrafter"/>
</dbReference>
<dbReference type="SUPFAM" id="SSF56529">
    <property type="entry name" value="FAH"/>
    <property type="match status" value="1"/>
</dbReference>
<dbReference type="Gene3D" id="3.90.850.10">
    <property type="entry name" value="Fumarylacetoacetase-like, C-terminal domain"/>
    <property type="match status" value="1"/>
</dbReference>
<evidence type="ECO:0000313" key="1">
    <source>
        <dbReference type="EMBL" id="MEJ8571553.1"/>
    </source>
</evidence>
<dbReference type="GO" id="GO:0005737">
    <property type="term" value="C:cytoplasm"/>
    <property type="evidence" value="ECO:0007669"/>
    <property type="project" value="TreeGrafter"/>
</dbReference>
<dbReference type="EMBL" id="JAZHOF010000003">
    <property type="protein sequence ID" value="MEJ8571553.1"/>
    <property type="molecule type" value="Genomic_DNA"/>
</dbReference>
<dbReference type="AlphaFoldDB" id="A0AAW9RML8"/>
<organism evidence="1 2">
    <name type="scientific">Microbaculum marinum</name>
    <dbReference type="NCBI Taxonomy" id="1764581"/>
    <lineage>
        <taxon>Bacteria</taxon>
        <taxon>Pseudomonadati</taxon>
        <taxon>Pseudomonadota</taxon>
        <taxon>Alphaproteobacteria</taxon>
        <taxon>Hyphomicrobiales</taxon>
        <taxon>Tepidamorphaceae</taxon>
        <taxon>Microbaculum</taxon>
    </lineage>
</organism>
<dbReference type="InterPro" id="IPR036663">
    <property type="entry name" value="Fumarylacetoacetase_C_sf"/>
</dbReference>
<protein>
    <recommendedName>
        <fullName evidence="3">Hydratase</fullName>
    </recommendedName>
</protein>
<gene>
    <name evidence="1" type="ORF">V3328_08720</name>
</gene>